<organism evidence="4 5">
    <name type="scientific">Bifidobacterium santillanense</name>
    <dbReference type="NCBI Taxonomy" id="2809028"/>
    <lineage>
        <taxon>Bacteria</taxon>
        <taxon>Bacillati</taxon>
        <taxon>Actinomycetota</taxon>
        <taxon>Actinomycetes</taxon>
        <taxon>Bifidobacteriales</taxon>
        <taxon>Bifidobacteriaceae</taxon>
        <taxon>Bifidobacterium</taxon>
    </lineage>
</organism>
<evidence type="ECO:0000313" key="5">
    <source>
        <dbReference type="Proteomes" id="UP000773064"/>
    </source>
</evidence>
<keyword evidence="2" id="KW-1133">Transmembrane helix</keyword>
<accession>A0ABS5UT34</accession>
<gene>
    <name evidence="4" type="ORF">JS528_10345</name>
</gene>
<feature type="transmembrane region" description="Helical" evidence="2">
    <location>
        <begin position="47"/>
        <end position="71"/>
    </location>
</feature>
<keyword evidence="2" id="KW-0812">Transmembrane</keyword>
<feature type="region of interest" description="Disordered" evidence="1">
    <location>
        <begin position="1"/>
        <end position="36"/>
    </location>
</feature>
<keyword evidence="2" id="KW-0472">Membrane</keyword>
<keyword evidence="5" id="KW-1185">Reference proteome</keyword>
<dbReference type="InterPro" id="IPR021202">
    <property type="entry name" value="Rv3654c-like"/>
</dbReference>
<feature type="domain" description="Putative Flp pilus-assembly TadG-like N-terminal" evidence="3">
    <location>
        <begin position="43"/>
        <end position="90"/>
    </location>
</feature>
<name>A0ABS5UT34_9BIFI</name>
<dbReference type="NCBIfam" id="TIGR03816">
    <property type="entry name" value="tadE_like_DECH"/>
    <property type="match status" value="1"/>
</dbReference>
<evidence type="ECO:0000256" key="2">
    <source>
        <dbReference type="SAM" id="Phobius"/>
    </source>
</evidence>
<dbReference type="Pfam" id="PF13400">
    <property type="entry name" value="Tad"/>
    <property type="match status" value="1"/>
</dbReference>
<feature type="compositionally biased region" description="Basic and acidic residues" evidence="1">
    <location>
        <begin position="12"/>
        <end position="28"/>
    </location>
</feature>
<dbReference type="InterPro" id="IPR028087">
    <property type="entry name" value="Tad_N"/>
</dbReference>
<evidence type="ECO:0000313" key="4">
    <source>
        <dbReference type="EMBL" id="MBT1173728.1"/>
    </source>
</evidence>
<reference evidence="4 5" key="1">
    <citation type="journal article" date="2021" name="Environ. Microbiol.">
        <title>Genetic insights into the dark matter of the mammalian gut microbiota through targeted genome reconstruction.</title>
        <authorList>
            <person name="Lugli G.A."/>
            <person name="Alessandri G."/>
            <person name="Milani C."/>
            <person name="Viappiani A."/>
            <person name="Fontana F."/>
            <person name="Tarracchini C."/>
            <person name="Mancabelli L."/>
            <person name="Argentini C."/>
            <person name="Ruiz L."/>
            <person name="Margolles A."/>
            <person name="van Sinderen D."/>
            <person name="Turroni F."/>
            <person name="Ventura M."/>
        </authorList>
    </citation>
    <scope>NUCLEOTIDE SEQUENCE [LARGE SCALE GENOMIC DNA]</scope>
    <source>
        <strain evidence="4 5">MA2</strain>
    </source>
</reference>
<sequence>MNESESTCGGARRAESHDSARWGERPRGADGPLPEIVSASDEGAGTVLGLILIIVATVMIVIAVGVGHLLVARSRAASAADLSSLSAANALWRGGEPCEVAAEVAAGHDATLVACEIGGDTGEDVTVRVGVDVGMPFLPDLVQSARAGPTYCE</sequence>
<protein>
    <submittedName>
        <fullName evidence="4">Flp pilus-assembly TadE/G-like family protein</fullName>
    </submittedName>
</protein>
<comment type="caution">
    <text evidence="4">The sequence shown here is derived from an EMBL/GenBank/DDBJ whole genome shotgun (WGS) entry which is preliminary data.</text>
</comment>
<dbReference type="Proteomes" id="UP000773064">
    <property type="component" value="Unassembled WGS sequence"/>
</dbReference>
<dbReference type="EMBL" id="JAFEJS010000014">
    <property type="protein sequence ID" value="MBT1173728.1"/>
    <property type="molecule type" value="Genomic_DNA"/>
</dbReference>
<evidence type="ECO:0000256" key="1">
    <source>
        <dbReference type="SAM" id="MobiDB-lite"/>
    </source>
</evidence>
<dbReference type="RefSeq" id="WP_214358965.1">
    <property type="nucleotide sequence ID" value="NZ_JAFEJS010000014.1"/>
</dbReference>
<evidence type="ECO:0000259" key="3">
    <source>
        <dbReference type="Pfam" id="PF13400"/>
    </source>
</evidence>
<proteinExistence type="predicted"/>